<dbReference type="GO" id="GO:0016787">
    <property type="term" value="F:hydrolase activity"/>
    <property type="evidence" value="ECO:0007669"/>
    <property type="project" value="UniProtKB-KW"/>
</dbReference>
<sequence length="81" mass="8968">MQTETTWYVYRVTDTRIVDPTAVEVVAPVPGEPGATPTRAMITFTTCHPEFSLKQRFIVHGELDYWMPVSEGTPAEILGGA</sequence>
<dbReference type="Gene3D" id="2.40.260.10">
    <property type="entry name" value="Sortase"/>
    <property type="match status" value="1"/>
</dbReference>
<name>A0A021VXZ1_9CELL</name>
<dbReference type="Pfam" id="PF04203">
    <property type="entry name" value="Sortase"/>
    <property type="match status" value="1"/>
</dbReference>
<reference evidence="2 3" key="1">
    <citation type="submission" date="2014-01" db="EMBL/GenBank/DDBJ databases">
        <title>Actinotalea ferrariae CF5-4.</title>
        <authorList>
            <person name="Chen F."/>
            <person name="Li Y."/>
            <person name="Wang G."/>
        </authorList>
    </citation>
    <scope>NUCLEOTIDE SEQUENCE [LARGE SCALE GENOMIC DNA]</scope>
    <source>
        <strain evidence="2 3">CF5-4</strain>
    </source>
</reference>
<dbReference type="InterPro" id="IPR042003">
    <property type="entry name" value="Sortase_E"/>
</dbReference>
<accession>A0A021VXZ1</accession>
<dbReference type="InterPro" id="IPR023365">
    <property type="entry name" value="Sortase_dom-sf"/>
</dbReference>
<keyword evidence="3" id="KW-1185">Reference proteome</keyword>
<proteinExistence type="predicted"/>
<dbReference type="Proteomes" id="UP000019753">
    <property type="component" value="Unassembled WGS sequence"/>
</dbReference>
<dbReference type="InterPro" id="IPR005754">
    <property type="entry name" value="Sortase"/>
</dbReference>
<dbReference type="RefSeq" id="WP_052022279.1">
    <property type="nucleotide sequence ID" value="NZ_AXCW01000014.1"/>
</dbReference>
<evidence type="ECO:0000313" key="2">
    <source>
        <dbReference type="EMBL" id="EYR64860.1"/>
    </source>
</evidence>
<dbReference type="CDD" id="cd05830">
    <property type="entry name" value="Sortase_E"/>
    <property type="match status" value="1"/>
</dbReference>
<evidence type="ECO:0000313" key="3">
    <source>
        <dbReference type="Proteomes" id="UP000019753"/>
    </source>
</evidence>
<evidence type="ECO:0000256" key="1">
    <source>
        <dbReference type="ARBA" id="ARBA00022801"/>
    </source>
</evidence>
<comment type="caution">
    <text evidence="2">The sequence shown here is derived from an EMBL/GenBank/DDBJ whole genome shotgun (WGS) entry which is preliminary data.</text>
</comment>
<keyword evidence="1" id="KW-0378">Hydrolase</keyword>
<dbReference type="EMBL" id="AXCW01000014">
    <property type="protein sequence ID" value="EYR64860.1"/>
    <property type="molecule type" value="Genomic_DNA"/>
</dbReference>
<evidence type="ECO:0008006" key="4">
    <source>
        <dbReference type="Google" id="ProtNLM"/>
    </source>
</evidence>
<organism evidence="2 3">
    <name type="scientific">Actinotalea ferrariae CF5-4</name>
    <dbReference type="NCBI Taxonomy" id="948458"/>
    <lineage>
        <taxon>Bacteria</taxon>
        <taxon>Bacillati</taxon>
        <taxon>Actinomycetota</taxon>
        <taxon>Actinomycetes</taxon>
        <taxon>Micrococcales</taxon>
        <taxon>Cellulomonadaceae</taxon>
        <taxon>Actinotalea</taxon>
    </lineage>
</organism>
<gene>
    <name evidence="2" type="ORF">N866_03150</name>
</gene>
<protein>
    <recommendedName>
        <fullName evidence="4">Sortase</fullName>
    </recommendedName>
</protein>
<dbReference type="AlphaFoldDB" id="A0A021VXZ1"/>
<dbReference type="SUPFAM" id="SSF63817">
    <property type="entry name" value="Sortase"/>
    <property type="match status" value="1"/>
</dbReference>